<dbReference type="PANTHER" id="PTHR45985:SF3">
    <property type="entry name" value="CHITIN DEACETYLASE-LIKE 4"/>
    <property type="match status" value="1"/>
</dbReference>
<evidence type="ECO:0008006" key="5">
    <source>
        <dbReference type="Google" id="ProtNLM"/>
    </source>
</evidence>
<keyword evidence="2" id="KW-0732">Signal</keyword>
<proteinExistence type="predicted"/>
<evidence type="ECO:0000256" key="1">
    <source>
        <dbReference type="SAM" id="MobiDB-lite"/>
    </source>
</evidence>
<keyword evidence="4" id="KW-1185">Reference proteome</keyword>
<feature type="signal peptide" evidence="2">
    <location>
        <begin position="1"/>
        <end position="30"/>
    </location>
</feature>
<name>A0ABU2NTE6_9ACTN</name>
<protein>
    <recommendedName>
        <fullName evidence="5">Lipoprotein</fullName>
    </recommendedName>
</protein>
<evidence type="ECO:0000256" key="2">
    <source>
        <dbReference type="SAM" id="SignalP"/>
    </source>
</evidence>
<dbReference type="Gene3D" id="3.20.20.370">
    <property type="entry name" value="Glycoside hydrolase/deacetylase"/>
    <property type="match status" value="1"/>
</dbReference>
<evidence type="ECO:0000313" key="4">
    <source>
        <dbReference type="Proteomes" id="UP001183414"/>
    </source>
</evidence>
<comment type="caution">
    <text evidence="3">The sequence shown here is derived from an EMBL/GenBank/DDBJ whole genome shotgun (WGS) entry which is preliminary data.</text>
</comment>
<feature type="region of interest" description="Disordered" evidence="1">
    <location>
        <begin position="25"/>
        <end position="75"/>
    </location>
</feature>
<evidence type="ECO:0000313" key="3">
    <source>
        <dbReference type="EMBL" id="MDT0380266.1"/>
    </source>
</evidence>
<feature type="chain" id="PRO_5045253070" description="Lipoprotein" evidence="2">
    <location>
        <begin position="31"/>
        <end position="423"/>
    </location>
</feature>
<reference evidence="4" key="1">
    <citation type="submission" date="2023-07" db="EMBL/GenBank/DDBJ databases">
        <title>30 novel species of actinomycetes from the DSMZ collection.</title>
        <authorList>
            <person name="Nouioui I."/>
        </authorList>
    </citation>
    <scope>NUCLEOTIDE SEQUENCE [LARGE SCALE GENOMIC DNA]</scope>
    <source>
        <strain evidence="4">DSM 42041</strain>
    </source>
</reference>
<dbReference type="InterPro" id="IPR011330">
    <property type="entry name" value="Glyco_hydro/deAcase_b/a-brl"/>
</dbReference>
<dbReference type="PROSITE" id="PS51257">
    <property type="entry name" value="PROKAR_LIPOPROTEIN"/>
    <property type="match status" value="1"/>
</dbReference>
<dbReference type="InterPro" id="IPR052740">
    <property type="entry name" value="CE4"/>
</dbReference>
<dbReference type="EMBL" id="JAVREQ010000013">
    <property type="protein sequence ID" value="MDT0380266.1"/>
    <property type="molecule type" value="Genomic_DNA"/>
</dbReference>
<accession>A0ABU2NTE6</accession>
<dbReference type="PANTHER" id="PTHR45985">
    <property type="match status" value="1"/>
</dbReference>
<dbReference type="SUPFAM" id="SSF88713">
    <property type="entry name" value="Glycoside hydrolase/deacetylase"/>
    <property type="match status" value="1"/>
</dbReference>
<dbReference type="Proteomes" id="UP001183414">
    <property type="component" value="Unassembled WGS sequence"/>
</dbReference>
<organism evidence="3 4">
    <name type="scientific">Streptomyces hazeniae</name>
    <dbReference type="NCBI Taxonomy" id="3075538"/>
    <lineage>
        <taxon>Bacteria</taxon>
        <taxon>Bacillati</taxon>
        <taxon>Actinomycetota</taxon>
        <taxon>Actinomycetes</taxon>
        <taxon>Kitasatosporales</taxon>
        <taxon>Streptomycetaceae</taxon>
        <taxon>Streptomyces</taxon>
    </lineage>
</organism>
<gene>
    <name evidence="3" type="ORF">RM572_16040</name>
</gene>
<dbReference type="RefSeq" id="WP_311674023.1">
    <property type="nucleotide sequence ID" value="NZ_JAVREQ010000013.1"/>
</dbReference>
<sequence>MTVRRRRAAGTATLTALALLLGGCAGPAGEDTDDGRSSRSSDDEAPRTKPRLLGDGSTAVTGRQPHQPVPARIEPGAKPPQFVVFSWDGAGEDGNRLFSRFRKLAKEYDASMTYFLSGIYLLPEEERARYHPPGHSVGASDIGYLDDEDIRATLEQLRLAWLDGSEVGTHFNGHFCGPGGVGSWSVQEWKSEIRQSKYFVQHWKTTTGWKGMPPLPFDYDKELIGGRTPCLEGRDNLLPAARDMGFRYDSSGNGTQVWPGKEEGLWDLPLQQIPMPGRAFETLSMDYNFLANQSGTVKGDPARRAYWERQWHDGLLQGFRRAYEGNRAPMIIGNHFEQWNGGIYMDGLAEVIKTVCPLEDVRCVSFKQLVDWLDVQDPRVLAKLRTLGVGEKPKGGWEQFLAGKAARPVAPSAAAPPAAPDAR</sequence>
<feature type="compositionally biased region" description="Basic and acidic residues" evidence="1">
    <location>
        <begin position="34"/>
        <end position="47"/>
    </location>
</feature>